<feature type="chain" id="PRO_5041239169" description="C-type lectin domain-containing protein" evidence="1">
    <location>
        <begin position="24"/>
        <end position="111"/>
    </location>
</feature>
<evidence type="ECO:0000313" key="3">
    <source>
        <dbReference type="Proteomes" id="UP001174997"/>
    </source>
</evidence>
<dbReference type="Proteomes" id="UP001174997">
    <property type="component" value="Unassembled WGS sequence"/>
</dbReference>
<dbReference type="EMBL" id="JAULSY010000088">
    <property type="protein sequence ID" value="KAK0666408.1"/>
    <property type="molecule type" value="Genomic_DNA"/>
</dbReference>
<sequence length="111" mass="12400">MLLTMRTNYYRLFSLLFASMVLAQTSTVKVIPTPVTWYDALSLCQASGDTIYPVPATTTDLVYAVINNRSEDRFWIARRRGGSCSCLNKNSSGDLLEEAPCEELLLPICKV</sequence>
<accession>A0AA39Z8Y6</accession>
<keyword evidence="3" id="KW-1185">Reference proteome</keyword>
<dbReference type="SUPFAM" id="SSF56436">
    <property type="entry name" value="C-type lectin-like"/>
    <property type="match status" value="1"/>
</dbReference>
<dbReference type="InterPro" id="IPR016187">
    <property type="entry name" value="CTDL_fold"/>
</dbReference>
<keyword evidence="1" id="KW-0732">Signal</keyword>
<reference evidence="2" key="1">
    <citation type="submission" date="2023-06" db="EMBL/GenBank/DDBJ databases">
        <title>Genome-scale phylogeny and comparative genomics of the fungal order Sordariales.</title>
        <authorList>
            <consortium name="Lawrence Berkeley National Laboratory"/>
            <person name="Hensen N."/>
            <person name="Bonometti L."/>
            <person name="Westerberg I."/>
            <person name="Brannstrom I.O."/>
            <person name="Guillou S."/>
            <person name="Cros-Aarteil S."/>
            <person name="Calhoun S."/>
            <person name="Haridas S."/>
            <person name="Kuo A."/>
            <person name="Mondo S."/>
            <person name="Pangilinan J."/>
            <person name="Riley R."/>
            <person name="Labutti K."/>
            <person name="Andreopoulos B."/>
            <person name="Lipzen A."/>
            <person name="Chen C."/>
            <person name="Yanf M."/>
            <person name="Daum C."/>
            <person name="Ng V."/>
            <person name="Clum A."/>
            <person name="Steindorff A."/>
            <person name="Ohm R."/>
            <person name="Martin F."/>
            <person name="Silar P."/>
            <person name="Natvig D."/>
            <person name="Lalanne C."/>
            <person name="Gautier V."/>
            <person name="Ament-Velasquez S.L."/>
            <person name="Kruys A."/>
            <person name="Hutchinson M.I."/>
            <person name="Powell A.J."/>
            <person name="Barry K."/>
            <person name="Miller A.N."/>
            <person name="Grigoriev I.V."/>
            <person name="Debuchy R."/>
            <person name="Gladieux P."/>
            <person name="Thoren M.H."/>
            <person name="Johannesson H."/>
        </authorList>
    </citation>
    <scope>NUCLEOTIDE SEQUENCE</scope>
    <source>
        <strain evidence="2">CBS 307.81</strain>
    </source>
</reference>
<proteinExistence type="predicted"/>
<evidence type="ECO:0008006" key="4">
    <source>
        <dbReference type="Google" id="ProtNLM"/>
    </source>
</evidence>
<feature type="signal peptide" evidence="1">
    <location>
        <begin position="1"/>
        <end position="23"/>
    </location>
</feature>
<gene>
    <name evidence="2" type="ORF">QBC41DRAFT_325790</name>
</gene>
<protein>
    <recommendedName>
        <fullName evidence="4">C-type lectin domain-containing protein</fullName>
    </recommendedName>
</protein>
<evidence type="ECO:0000256" key="1">
    <source>
        <dbReference type="SAM" id="SignalP"/>
    </source>
</evidence>
<dbReference type="AlphaFoldDB" id="A0AA39Z8Y6"/>
<evidence type="ECO:0000313" key="2">
    <source>
        <dbReference type="EMBL" id="KAK0666408.1"/>
    </source>
</evidence>
<comment type="caution">
    <text evidence="2">The sequence shown here is derived from an EMBL/GenBank/DDBJ whole genome shotgun (WGS) entry which is preliminary data.</text>
</comment>
<organism evidence="2 3">
    <name type="scientific">Cercophora samala</name>
    <dbReference type="NCBI Taxonomy" id="330535"/>
    <lineage>
        <taxon>Eukaryota</taxon>
        <taxon>Fungi</taxon>
        <taxon>Dikarya</taxon>
        <taxon>Ascomycota</taxon>
        <taxon>Pezizomycotina</taxon>
        <taxon>Sordariomycetes</taxon>
        <taxon>Sordariomycetidae</taxon>
        <taxon>Sordariales</taxon>
        <taxon>Lasiosphaeriaceae</taxon>
        <taxon>Cercophora</taxon>
    </lineage>
</organism>
<name>A0AA39Z8Y6_9PEZI</name>